<keyword evidence="2" id="KW-0489">Methyltransferase</keyword>
<evidence type="ECO:0000313" key="2">
    <source>
        <dbReference type="EMBL" id="WEE26107.1"/>
    </source>
</evidence>
<dbReference type="Proteomes" id="UP001214666">
    <property type="component" value="Chromosome"/>
</dbReference>
<evidence type="ECO:0000313" key="3">
    <source>
        <dbReference type="Proteomes" id="UP001214666"/>
    </source>
</evidence>
<feature type="domain" description="Methyltransferase FkbM" evidence="1">
    <location>
        <begin position="180"/>
        <end position="313"/>
    </location>
</feature>
<dbReference type="Gene3D" id="3.40.50.150">
    <property type="entry name" value="Vaccinia Virus protein VP39"/>
    <property type="match status" value="1"/>
</dbReference>
<accession>A0AAX3P4X8</accession>
<name>A0AAX3P4X8_AERHY</name>
<dbReference type="InterPro" id="IPR029063">
    <property type="entry name" value="SAM-dependent_MTases_sf"/>
</dbReference>
<reference evidence="2" key="1">
    <citation type="submission" date="2023-02" db="EMBL/GenBank/DDBJ databases">
        <title>The sequence of Aeromonas hydrophila K533.</title>
        <authorList>
            <person name="Luo X."/>
        </authorList>
    </citation>
    <scope>NUCLEOTIDE SEQUENCE</scope>
    <source>
        <strain evidence="2">K533</strain>
    </source>
</reference>
<evidence type="ECO:0000259" key="1">
    <source>
        <dbReference type="Pfam" id="PF05050"/>
    </source>
</evidence>
<protein>
    <submittedName>
        <fullName evidence="2">FkbM family methyltransferase</fullName>
    </submittedName>
</protein>
<dbReference type="EMBL" id="CP118942">
    <property type="protein sequence ID" value="WEE26107.1"/>
    <property type="molecule type" value="Genomic_DNA"/>
</dbReference>
<organism evidence="2 3">
    <name type="scientific">Aeromonas hydrophila</name>
    <dbReference type="NCBI Taxonomy" id="644"/>
    <lineage>
        <taxon>Bacteria</taxon>
        <taxon>Pseudomonadati</taxon>
        <taxon>Pseudomonadota</taxon>
        <taxon>Gammaproteobacteria</taxon>
        <taxon>Aeromonadales</taxon>
        <taxon>Aeromonadaceae</taxon>
        <taxon>Aeromonas</taxon>
    </lineage>
</organism>
<keyword evidence="2" id="KW-0808">Transferase</keyword>
<sequence length="355" mass="40053">MNNVFSQQVELLYIKSNRLIDLIEDRTVFGIFGTGQLAQNCYDQLIKFGHTASYFVGRNEDEGIFMNLPLKTIKYISSKTAPLLIASTWAKEITLDLRRAGFVGEVFVIDPFVTVFERMTITDKNELINFYSSLEDDASKKSLIDLISFRCGNVDSISVSSYPQYMSPNVGYSTADIIIDGGAYIGDTIKSLDEHNIIVREIHAFEPDSENFQALLRYGDKTKLKVISNNLGLWSSAQELNFSDNDTISYGRRVDEKGEVAINAISIDDYVKSNGIAPTVIKLDIEGAEMHALVGAKNTITTRKPKLAISLYHCQSDLWRIPEYIKSLNPDYLFYLGHHRNSWMETVLYAQSKNS</sequence>
<dbReference type="NCBIfam" id="TIGR01444">
    <property type="entry name" value="fkbM_fam"/>
    <property type="match status" value="1"/>
</dbReference>
<proteinExistence type="predicted"/>
<dbReference type="SUPFAM" id="SSF53335">
    <property type="entry name" value="S-adenosyl-L-methionine-dependent methyltransferases"/>
    <property type="match status" value="1"/>
</dbReference>
<gene>
    <name evidence="2" type="ORF">PY771_21205</name>
</gene>
<dbReference type="GO" id="GO:0008168">
    <property type="term" value="F:methyltransferase activity"/>
    <property type="evidence" value="ECO:0007669"/>
    <property type="project" value="UniProtKB-KW"/>
</dbReference>
<dbReference type="AlphaFoldDB" id="A0AAX3P4X8"/>
<dbReference type="GO" id="GO:0032259">
    <property type="term" value="P:methylation"/>
    <property type="evidence" value="ECO:0007669"/>
    <property type="project" value="UniProtKB-KW"/>
</dbReference>
<dbReference type="Pfam" id="PF05050">
    <property type="entry name" value="Methyltransf_21"/>
    <property type="match status" value="1"/>
</dbReference>
<dbReference type="RefSeq" id="WP_190283829.1">
    <property type="nucleotide sequence ID" value="NZ_AP023398.1"/>
</dbReference>
<dbReference type="InterPro" id="IPR006342">
    <property type="entry name" value="FkbM_mtfrase"/>
</dbReference>